<dbReference type="SUPFAM" id="SSF48239">
    <property type="entry name" value="Terpenoid cyclases/Protein prenyltransferases"/>
    <property type="match status" value="1"/>
</dbReference>
<dbReference type="InterPro" id="IPR008930">
    <property type="entry name" value="Terpenoid_cyclase/PrenylTrfase"/>
</dbReference>
<name>A0A8T0XM17_PANVG</name>
<dbReference type="Proteomes" id="UP000823388">
    <property type="component" value="Chromosome 1K"/>
</dbReference>
<evidence type="ECO:0000313" key="2">
    <source>
        <dbReference type="Proteomes" id="UP000823388"/>
    </source>
</evidence>
<evidence type="ECO:0000313" key="1">
    <source>
        <dbReference type="EMBL" id="KAG2658233.1"/>
    </source>
</evidence>
<proteinExistence type="predicted"/>
<protein>
    <submittedName>
        <fullName evidence="1">Uncharacterized protein</fullName>
    </submittedName>
</protein>
<dbReference type="Gene3D" id="1.50.10.130">
    <property type="entry name" value="Terpene synthase, N-terminal domain"/>
    <property type="match status" value="1"/>
</dbReference>
<dbReference type="InterPro" id="IPR008949">
    <property type="entry name" value="Isoprenoid_synthase_dom_sf"/>
</dbReference>
<keyword evidence="2" id="KW-1185">Reference proteome</keyword>
<comment type="caution">
    <text evidence="1">The sequence shown here is derived from an EMBL/GenBank/DDBJ whole genome shotgun (WGS) entry which is preliminary data.</text>
</comment>
<reference evidence="1" key="1">
    <citation type="submission" date="2020-05" db="EMBL/GenBank/DDBJ databases">
        <title>WGS assembly of Panicum virgatum.</title>
        <authorList>
            <person name="Lovell J.T."/>
            <person name="Jenkins J."/>
            <person name="Shu S."/>
            <person name="Juenger T.E."/>
            <person name="Schmutz J."/>
        </authorList>
    </citation>
    <scope>NUCLEOTIDE SEQUENCE</scope>
    <source>
        <strain evidence="1">AP13</strain>
    </source>
</reference>
<dbReference type="InterPro" id="IPR036965">
    <property type="entry name" value="Terpene_synth_N_sf"/>
</dbReference>
<accession>A0A8T0XM17</accession>
<sequence>MEDRANRDTSSFEPSIWGDFFLTDSSPLATSAQQMSKAAEQADKVKEDVSKIVASSVAWDLHDRLQLIDDINATLTEIRTANLTDCDLQTVAMWFYLLRKHGHIVSPGN</sequence>
<organism evidence="1 2">
    <name type="scientific">Panicum virgatum</name>
    <name type="common">Blackwell switchgrass</name>
    <dbReference type="NCBI Taxonomy" id="38727"/>
    <lineage>
        <taxon>Eukaryota</taxon>
        <taxon>Viridiplantae</taxon>
        <taxon>Streptophyta</taxon>
        <taxon>Embryophyta</taxon>
        <taxon>Tracheophyta</taxon>
        <taxon>Spermatophyta</taxon>
        <taxon>Magnoliopsida</taxon>
        <taxon>Liliopsida</taxon>
        <taxon>Poales</taxon>
        <taxon>Poaceae</taxon>
        <taxon>PACMAD clade</taxon>
        <taxon>Panicoideae</taxon>
        <taxon>Panicodae</taxon>
        <taxon>Paniceae</taxon>
        <taxon>Panicinae</taxon>
        <taxon>Panicum</taxon>
        <taxon>Panicum sect. Hiantes</taxon>
    </lineage>
</organism>
<dbReference type="Gene3D" id="1.10.600.10">
    <property type="entry name" value="Farnesyl Diphosphate Synthase"/>
    <property type="match status" value="1"/>
</dbReference>
<gene>
    <name evidence="1" type="ORF">PVAP13_1KG254100</name>
</gene>
<dbReference type="GO" id="GO:0010333">
    <property type="term" value="F:terpene synthase activity"/>
    <property type="evidence" value="ECO:0007669"/>
    <property type="project" value="InterPro"/>
</dbReference>
<dbReference type="AlphaFoldDB" id="A0A8T0XM17"/>
<dbReference type="EMBL" id="CM029037">
    <property type="protein sequence ID" value="KAG2658233.1"/>
    <property type="molecule type" value="Genomic_DNA"/>
</dbReference>